<evidence type="ECO:0000313" key="5">
    <source>
        <dbReference type="Proteomes" id="UP000245765"/>
    </source>
</evidence>
<evidence type="ECO:0000256" key="3">
    <source>
        <dbReference type="SAM" id="MobiDB-lite"/>
    </source>
</evidence>
<sequence length="207" mass="21803">MARQSPRKPFAGRRGALPGAPGGEGWLTGQLLIAMPTMQDPRFARSVICLCAHSGEGAMGIVLNKPLDGLSFDDLLKQLDLDPVPPQRRIRLMSGGPVENGRGFVLHTEDWETEGSLKVRPGLVLTASVDILKAIAGGGGPREGFLALGYAGWGPGQLESEIQQNAWLSVPADEALLFSADPGGLWRQALAKLQVDPALLSGVAGHA</sequence>
<dbReference type="Proteomes" id="UP000245765">
    <property type="component" value="Unassembled WGS sequence"/>
</dbReference>
<keyword evidence="5" id="KW-1185">Reference proteome</keyword>
<dbReference type="PANTHER" id="PTHR30327:SF1">
    <property type="entry name" value="UPF0301 PROTEIN YQGE"/>
    <property type="match status" value="1"/>
</dbReference>
<dbReference type="EMBL" id="QGNA01000001">
    <property type="protein sequence ID" value="PWS37875.1"/>
    <property type="molecule type" value="Genomic_DNA"/>
</dbReference>
<dbReference type="HAMAP" id="MF_00758">
    <property type="entry name" value="UPF0301"/>
    <property type="match status" value="1"/>
</dbReference>
<comment type="caution">
    <text evidence="4">The sequence shown here is derived from an EMBL/GenBank/DDBJ whole genome shotgun (WGS) entry which is preliminary data.</text>
</comment>
<reference evidence="5" key="1">
    <citation type="submission" date="2018-05" db="EMBL/GenBank/DDBJ databases">
        <authorList>
            <person name="Du Z."/>
            <person name="Wang X."/>
        </authorList>
    </citation>
    <scope>NUCLEOTIDE SEQUENCE [LARGE SCALE GENOMIC DNA]</scope>
    <source>
        <strain evidence="5">CQN31</strain>
    </source>
</reference>
<comment type="similarity">
    <text evidence="1 2">Belongs to the UPF0301 (AlgH) family.</text>
</comment>
<dbReference type="OrthoDB" id="9807486at2"/>
<dbReference type="RefSeq" id="WP_109868497.1">
    <property type="nucleotide sequence ID" value="NZ_QGNA01000001.1"/>
</dbReference>
<dbReference type="AlphaFoldDB" id="A0A317FGF7"/>
<proteinExistence type="inferred from homology"/>
<protein>
    <recommendedName>
        <fullName evidence="2">UPF0301 protein DFH01_00735</fullName>
    </recommendedName>
</protein>
<feature type="region of interest" description="Disordered" evidence="3">
    <location>
        <begin position="1"/>
        <end position="22"/>
    </location>
</feature>
<gene>
    <name evidence="4" type="ORF">DFH01_00735</name>
</gene>
<dbReference type="PANTHER" id="PTHR30327">
    <property type="entry name" value="UNCHARACTERIZED PROTEIN YQGE"/>
    <property type="match status" value="1"/>
</dbReference>
<accession>A0A317FGF7</accession>
<dbReference type="GO" id="GO:0005829">
    <property type="term" value="C:cytosol"/>
    <property type="evidence" value="ECO:0007669"/>
    <property type="project" value="TreeGrafter"/>
</dbReference>
<dbReference type="NCBIfam" id="NF001268">
    <property type="entry name" value="PRK00228.1-4"/>
    <property type="match status" value="1"/>
</dbReference>
<dbReference type="Gene3D" id="3.40.1740.10">
    <property type="entry name" value="VC0467-like"/>
    <property type="match status" value="1"/>
</dbReference>
<organism evidence="4 5">
    <name type="scientific">Falsiroseomonas bella</name>
    <dbReference type="NCBI Taxonomy" id="2184016"/>
    <lineage>
        <taxon>Bacteria</taxon>
        <taxon>Pseudomonadati</taxon>
        <taxon>Pseudomonadota</taxon>
        <taxon>Alphaproteobacteria</taxon>
        <taxon>Acetobacterales</taxon>
        <taxon>Roseomonadaceae</taxon>
        <taxon>Falsiroseomonas</taxon>
    </lineage>
</organism>
<dbReference type="Pfam" id="PF02622">
    <property type="entry name" value="DUF179"/>
    <property type="match status" value="1"/>
</dbReference>
<name>A0A317FGF7_9PROT</name>
<evidence type="ECO:0000313" key="4">
    <source>
        <dbReference type="EMBL" id="PWS37875.1"/>
    </source>
</evidence>
<dbReference type="InterPro" id="IPR003774">
    <property type="entry name" value="AlgH-like"/>
</dbReference>
<evidence type="ECO:0000256" key="2">
    <source>
        <dbReference type="HAMAP-Rule" id="MF_00758"/>
    </source>
</evidence>
<evidence type="ECO:0000256" key="1">
    <source>
        <dbReference type="ARBA" id="ARBA00009600"/>
    </source>
</evidence>
<dbReference type="SUPFAM" id="SSF143456">
    <property type="entry name" value="VC0467-like"/>
    <property type="match status" value="1"/>
</dbReference>